<keyword evidence="2" id="KW-1185">Reference proteome</keyword>
<proteinExistence type="predicted"/>
<sequence length="201" mass="23914">IQAKIRQYKPYLFPEKKVTKLHKRIAELQEEVIRYPEREELKIVIEQLQEDLQEELTSLAERWQIQSNTHWIEEEEQSTKYFFARYRSHYALSLIFKVKIPNKFVDATPVNILQYAKETYKKLYKLDRVNLDATTEFSVIDQTVSEEQNYELWPWDKSSLTLANTLGENCTIKGTVFFLKEVTLQNIKNKSQIIDESIKSS</sequence>
<feature type="non-terminal residue" evidence="1">
    <location>
        <position position="1"/>
    </location>
</feature>
<accession>A0ABN7V0Y0</accession>
<reference evidence="1 2" key="1">
    <citation type="submission" date="2021-06" db="EMBL/GenBank/DDBJ databases">
        <authorList>
            <person name="Kallberg Y."/>
            <person name="Tangrot J."/>
            <person name="Rosling A."/>
        </authorList>
    </citation>
    <scope>NUCLEOTIDE SEQUENCE [LARGE SCALE GENOMIC DNA]</scope>
    <source>
        <strain evidence="1 2">120-4 pot B 10/14</strain>
    </source>
</reference>
<name>A0ABN7V0Y0_GIGMA</name>
<comment type="caution">
    <text evidence="1">The sequence shown here is derived from an EMBL/GenBank/DDBJ whole genome shotgun (WGS) entry which is preliminary data.</text>
</comment>
<protein>
    <submittedName>
        <fullName evidence="1">27806_t:CDS:1</fullName>
    </submittedName>
</protein>
<evidence type="ECO:0000313" key="1">
    <source>
        <dbReference type="EMBL" id="CAG8711609.1"/>
    </source>
</evidence>
<dbReference type="Proteomes" id="UP000789901">
    <property type="component" value="Unassembled WGS sequence"/>
</dbReference>
<dbReference type="EMBL" id="CAJVQB010007939">
    <property type="protein sequence ID" value="CAG8711609.1"/>
    <property type="molecule type" value="Genomic_DNA"/>
</dbReference>
<gene>
    <name evidence="1" type="ORF">GMARGA_LOCUS12790</name>
</gene>
<organism evidence="1 2">
    <name type="scientific">Gigaspora margarita</name>
    <dbReference type="NCBI Taxonomy" id="4874"/>
    <lineage>
        <taxon>Eukaryota</taxon>
        <taxon>Fungi</taxon>
        <taxon>Fungi incertae sedis</taxon>
        <taxon>Mucoromycota</taxon>
        <taxon>Glomeromycotina</taxon>
        <taxon>Glomeromycetes</taxon>
        <taxon>Diversisporales</taxon>
        <taxon>Gigasporaceae</taxon>
        <taxon>Gigaspora</taxon>
    </lineage>
</organism>
<evidence type="ECO:0000313" key="2">
    <source>
        <dbReference type="Proteomes" id="UP000789901"/>
    </source>
</evidence>